<organism evidence="3">
    <name type="scientific">Diacronema lutheri</name>
    <name type="common">Unicellular marine alga</name>
    <name type="synonym">Monochrysis lutheri</name>
    <dbReference type="NCBI Taxonomy" id="2081491"/>
    <lineage>
        <taxon>Eukaryota</taxon>
        <taxon>Haptista</taxon>
        <taxon>Haptophyta</taxon>
        <taxon>Pavlovophyceae</taxon>
        <taxon>Pavlovales</taxon>
        <taxon>Pavlovaceae</taxon>
        <taxon>Diacronema</taxon>
    </lineage>
</organism>
<proteinExistence type="predicted"/>
<reference evidence="3" key="1">
    <citation type="submission" date="2021-01" db="EMBL/GenBank/DDBJ databases">
        <authorList>
            <person name="Corre E."/>
            <person name="Pelletier E."/>
            <person name="Niang G."/>
            <person name="Scheremetjew M."/>
            <person name="Finn R."/>
            <person name="Kale V."/>
            <person name="Holt S."/>
            <person name="Cochrane G."/>
            <person name="Meng A."/>
            <person name="Brown T."/>
            <person name="Cohen L."/>
        </authorList>
    </citation>
    <scope>NUCLEOTIDE SEQUENCE</scope>
    <source>
        <strain evidence="3">RCC1537</strain>
    </source>
</reference>
<feature type="chain" id="PRO_5031263139" description="DUF2061 domain-containing protein" evidence="1">
    <location>
        <begin position="21"/>
        <end position="217"/>
    </location>
</feature>
<feature type="signal peptide" evidence="1">
    <location>
        <begin position="1"/>
        <end position="20"/>
    </location>
</feature>
<gene>
    <name evidence="3" type="ORF">PLUT1463_LOCUS5377</name>
</gene>
<evidence type="ECO:0000256" key="1">
    <source>
        <dbReference type="SAM" id="SignalP"/>
    </source>
</evidence>
<evidence type="ECO:0000259" key="2">
    <source>
        <dbReference type="Pfam" id="PF09834"/>
    </source>
</evidence>
<feature type="non-terminal residue" evidence="3">
    <location>
        <position position="1"/>
    </location>
</feature>
<name>A0A7R9UMY8_DIALT</name>
<feature type="domain" description="DUF2061" evidence="2">
    <location>
        <begin position="75"/>
        <end position="126"/>
    </location>
</feature>
<dbReference type="EMBL" id="HBEB01008334">
    <property type="protein sequence ID" value="CAD8271063.1"/>
    <property type="molecule type" value="Transcribed_RNA"/>
</dbReference>
<feature type="domain" description="DUF2061" evidence="2">
    <location>
        <begin position="143"/>
        <end position="194"/>
    </location>
</feature>
<evidence type="ECO:0000313" key="3">
    <source>
        <dbReference type="EMBL" id="CAD8271063.1"/>
    </source>
</evidence>
<sequence>VKKNMGATLLALACLQGAAGHVARHSVVARSRVPFVRVGAVSVGPPPAAAPRALVHLAADADAVAPLLETTQRSVVKALSWRATAGVVTLCTSLFFSGSLRAALGIVGADFATKSITMFVGERLWNKSNVGRGSSGDTMGRSLLKALVWRVFAATNTLISAGLLAGQWDAAFKIAGSDTLIKTTLFFAFERAWDMVSWGRYTGSAQAPNAEGSSKTA</sequence>
<dbReference type="AlphaFoldDB" id="A0A7R9UMY8"/>
<keyword evidence="1" id="KW-0732">Signal</keyword>
<dbReference type="Pfam" id="PF09834">
    <property type="entry name" value="DUF2061"/>
    <property type="match status" value="2"/>
</dbReference>
<accession>A0A7R9UMY8</accession>
<dbReference type="InterPro" id="IPR018638">
    <property type="entry name" value="DUF2061_membrane"/>
</dbReference>
<protein>
    <recommendedName>
        <fullName evidence="2">DUF2061 domain-containing protein</fullName>
    </recommendedName>
</protein>